<dbReference type="PANTHER" id="PTHR15020">
    <property type="entry name" value="FLAVIN REDUCTASE-RELATED"/>
    <property type="match status" value="1"/>
</dbReference>
<dbReference type="InterPro" id="IPR036291">
    <property type="entry name" value="NAD(P)-bd_dom_sf"/>
</dbReference>
<reference evidence="2 3" key="1">
    <citation type="journal article" date="2018" name="Sci. Rep.">
        <title>Comparative analysis of the Pocillopora damicornis genome highlights role of immune system in coral evolution.</title>
        <authorList>
            <person name="Cunning R."/>
            <person name="Bay R.A."/>
            <person name="Gillette P."/>
            <person name="Baker A.C."/>
            <person name="Traylor-Knowles N."/>
        </authorList>
    </citation>
    <scope>NUCLEOTIDE SEQUENCE [LARGE SCALE GENOMIC DNA]</scope>
    <source>
        <strain evidence="2">RSMAS</strain>
        <tissue evidence="2">Whole animal</tissue>
    </source>
</reference>
<protein>
    <recommendedName>
        <fullName evidence="1">NAD(P)-binding domain-containing protein</fullName>
    </recommendedName>
</protein>
<dbReference type="Proteomes" id="UP000275408">
    <property type="component" value="Unassembled WGS sequence"/>
</dbReference>
<dbReference type="OrthoDB" id="419598at2759"/>
<organism evidence="2 3">
    <name type="scientific">Pocillopora damicornis</name>
    <name type="common">Cauliflower coral</name>
    <name type="synonym">Millepora damicornis</name>
    <dbReference type="NCBI Taxonomy" id="46731"/>
    <lineage>
        <taxon>Eukaryota</taxon>
        <taxon>Metazoa</taxon>
        <taxon>Cnidaria</taxon>
        <taxon>Anthozoa</taxon>
        <taxon>Hexacorallia</taxon>
        <taxon>Scleractinia</taxon>
        <taxon>Astrocoeniina</taxon>
        <taxon>Pocilloporidae</taxon>
        <taxon>Pocillopora</taxon>
    </lineage>
</organism>
<dbReference type="Gene3D" id="3.40.50.720">
    <property type="entry name" value="NAD(P)-binding Rossmann-like Domain"/>
    <property type="match status" value="2"/>
</dbReference>
<dbReference type="SUPFAM" id="SSF51735">
    <property type="entry name" value="NAD(P)-binding Rossmann-fold domains"/>
    <property type="match status" value="2"/>
</dbReference>
<dbReference type="CDD" id="cd05244">
    <property type="entry name" value="BVR-B_like_SDR_a"/>
    <property type="match status" value="2"/>
</dbReference>
<accession>A0A3M6TDZ9</accession>
<comment type="caution">
    <text evidence="2">The sequence shown here is derived from an EMBL/GenBank/DDBJ whole genome shotgun (WGS) entry which is preliminary data.</text>
</comment>
<dbReference type="AlphaFoldDB" id="A0A3M6TDZ9"/>
<dbReference type="EMBL" id="RCHS01003794">
    <property type="protein sequence ID" value="RMX39606.1"/>
    <property type="molecule type" value="Genomic_DNA"/>
</dbReference>
<gene>
    <name evidence="2" type="ORF">pdam_00004000</name>
</gene>
<feature type="domain" description="NAD(P)-binding" evidence="1">
    <location>
        <begin position="262"/>
        <end position="456"/>
    </location>
</feature>
<proteinExistence type="predicted"/>
<dbReference type="InterPro" id="IPR016040">
    <property type="entry name" value="NAD(P)-bd_dom"/>
</dbReference>
<evidence type="ECO:0000259" key="1">
    <source>
        <dbReference type="Pfam" id="PF13460"/>
    </source>
</evidence>
<evidence type="ECO:0000313" key="2">
    <source>
        <dbReference type="EMBL" id="RMX39606.1"/>
    </source>
</evidence>
<dbReference type="GO" id="GO:0003824">
    <property type="term" value="F:catalytic activity"/>
    <property type="evidence" value="ECO:0007669"/>
    <property type="project" value="UniProtKB-ARBA"/>
</dbReference>
<dbReference type="STRING" id="46731.A0A3M6TDZ9"/>
<dbReference type="Pfam" id="PF13460">
    <property type="entry name" value="NAD_binding_10"/>
    <property type="match status" value="2"/>
</dbReference>
<keyword evidence="3" id="KW-1185">Reference proteome</keyword>
<sequence length="469" mass="51785">MAEPTATLGVAAKLLKILVFGATGRTGKEVVKQALEKGHHVTAVVRTPEKVDIQHENLSVVQGDACDVETFASALEGKDAVLSSLGVYANILNPTTFYTTTFNEIAQGMKRNKVTRLVTVTSWCTRPGPNNSWFVEWILKPIFLNGVIKNMAEMEELLESSDPDLLNYTIVRPCGLGLGEKTGNYKVEEGQCNTGTTSKITRADVADFMLKTLESNEYDRKGFAIAGMPGYKSFAKDPLRVEEFNMADEIEVRMPLKLVVFGGSGLTGKEVVTQALDRGHHVTAIVRSPEKIQERHPNLELVRGDACELESFSAALEGKDAVISCLGVFASIFNPTTFYSESMFAILEGMKRNGVKRLAVMTAWCTQPGPNNRWLADWIVNPLFLSGMIKDMTTMEKMIEKTNPQELNYTIIRPCGLTNGKRTGMYKVEEGQCNTGTNIWMCRADVAEFMLKVLDSSEYDRRGFALGGL</sequence>
<name>A0A3M6TDZ9_POCDA</name>
<dbReference type="PANTHER" id="PTHR15020:SF50">
    <property type="entry name" value="UPF0659 PROTEIN YMR090W"/>
    <property type="match status" value="1"/>
</dbReference>
<feature type="domain" description="NAD(P)-binding" evidence="1">
    <location>
        <begin position="21"/>
        <end position="215"/>
    </location>
</feature>
<evidence type="ECO:0000313" key="3">
    <source>
        <dbReference type="Proteomes" id="UP000275408"/>
    </source>
</evidence>